<dbReference type="SFLD" id="SFLDG00180">
    <property type="entry name" value="muconate_cycloisomerase"/>
    <property type="match status" value="1"/>
</dbReference>
<dbReference type="SUPFAM" id="SSF51604">
    <property type="entry name" value="Enolase C-terminal domain-like"/>
    <property type="match status" value="1"/>
</dbReference>
<dbReference type="EMBL" id="VLLL01000005">
    <property type="protein sequence ID" value="TWJ15711.1"/>
    <property type="molecule type" value="Genomic_DNA"/>
</dbReference>
<dbReference type="Proteomes" id="UP000321617">
    <property type="component" value="Unassembled WGS sequence"/>
</dbReference>
<dbReference type="RefSeq" id="WP_147134855.1">
    <property type="nucleotide sequence ID" value="NZ_BAABIJ010000001.1"/>
</dbReference>
<evidence type="ECO:0000256" key="8">
    <source>
        <dbReference type="RuleBase" id="RU366006"/>
    </source>
</evidence>
<protein>
    <recommendedName>
        <fullName evidence="8">Dipeptide epimerase</fullName>
        <ecNumber evidence="8">5.1.1.-</ecNumber>
    </recommendedName>
</protein>
<dbReference type="InterPro" id="IPR036849">
    <property type="entry name" value="Enolase-like_C_sf"/>
</dbReference>
<dbReference type="SMART" id="SM00922">
    <property type="entry name" value="MR_MLE"/>
    <property type="match status" value="1"/>
</dbReference>
<dbReference type="SFLD" id="SFLDS00001">
    <property type="entry name" value="Enolase"/>
    <property type="match status" value="1"/>
</dbReference>
<dbReference type="EC" id="5.1.1.-" evidence="8"/>
<dbReference type="AlphaFoldDB" id="A0A562VD16"/>
<evidence type="ECO:0000256" key="6">
    <source>
        <dbReference type="PIRSR" id="PIRSR634603-2"/>
    </source>
</evidence>
<dbReference type="FunFam" id="3.30.390.10:FF:000009">
    <property type="entry name" value="Hydrophobic dipeptide epimerase"/>
    <property type="match status" value="1"/>
</dbReference>
<dbReference type="Pfam" id="PF02746">
    <property type="entry name" value="MR_MLE_N"/>
    <property type="match status" value="1"/>
</dbReference>
<dbReference type="Gene3D" id="3.30.390.10">
    <property type="entry name" value="Enolase-like, N-terminal domain"/>
    <property type="match status" value="1"/>
</dbReference>
<dbReference type="GO" id="GO:0000287">
    <property type="term" value="F:magnesium ion binding"/>
    <property type="evidence" value="ECO:0007669"/>
    <property type="project" value="UniProtKB-ARBA"/>
</dbReference>
<keyword evidence="4 8" id="KW-0413">Isomerase</keyword>
<reference evidence="10 11" key="1">
    <citation type="journal article" date="2013" name="Stand. Genomic Sci.">
        <title>Genomic Encyclopedia of Type Strains, Phase I: The one thousand microbial genomes (KMG-I) project.</title>
        <authorList>
            <person name="Kyrpides N.C."/>
            <person name="Woyke T."/>
            <person name="Eisen J.A."/>
            <person name="Garrity G."/>
            <person name="Lilburn T.G."/>
            <person name="Beck B.J."/>
            <person name="Whitman W.B."/>
            <person name="Hugenholtz P."/>
            <person name="Klenk H.P."/>
        </authorList>
    </citation>
    <scope>NUCLEOTIDE SEQUENCE [LARGE SCALE GENOMIC DNA]</scope>
    <source>
        <strain evidence="10 11">DSM 45044</strain>
    </source>
</reference>
<dbReference type="GO" id="GO:0006518">
    <property type="term" value="P:peptide metabolic process"/>
    <property type="evidence" value="ECO:0007669"/>
    <property type="project" value="UniProtKB-ARBA"/>
</dbReference>
<dbReference type="Pfam" id="PF13378">
    <property type="entry name" value="MR_MLE_C"/>
    <property type="match status" value="1"/>
</dbReference>
<evidence type="ECO:0000259" key="9">
    <source>
        <dbReference type="SMART" id="SM00922"/>
    </source>
</evidence>
<evidence type="ECO:0000313" key="10">
    <source>
        <dbReference type="EMBL" id="TWJ15711.1"/>
    </source>
</evidence>
<keyword evidence="3 7" id="KW-0460">Magnesium</keyword>
<feature type="active site" description="Proton acceptor; specific for (S)-substrate epimerization" evidence="5">
    <location>
        <position position="267"/>
    </location>
</feature>
<gene>
    <name evidence="10" type="ORF">LX16_1425</name>
</gene>
<comment type="cofactor">
    <cofactor evidence="7 8">
        <name>Mg(2+)</name>
        <dbReference type="ChEBI" id="CHEBI:18420"/>
    </cofactor>
    <text evidence="7 8">Binds 1 Mg(2+) ion per subunit.</text>
</comment>
<comment type="similarity">
    <text evidence="1 8">Belongs to the mandelate racemase/muconate lactonizing enzyme family.</text>
</comment>
<feature type="binding site" evidence="6">
    <location>
        <position position="297"/>
    </location>
    <ligand>
        <name>substrate</name>
    </ligand>
</feature>
<dbReference type="InterPro" id="IPR029065">
    <property type="entry name" value="Enolase_C-like"/>
</dbReference>
<dbReference type="GO" id="GO:0016855">
    <property type="term" value="F:racemase and epimerase activity, acting on amino acids and derivatives"/>
    <property type="evidence" value="ECO:0007669"/>
    <property type="project" value="UniProtKB-UniRule"/>
</dbReference>
<dbReference type="InterPro" id="IPR013342">
    <property type="entry name" value="Mandelate_racemase_C"/>
</dbReference>
<dbReference type="InterPro" id="IPR029017">
    <property type="entry name" value="Enolase-like_N"/>
</dbReference>
<feature type="binding site" evidence="6">
    <location>
        <position position="295"/>
    </location>
    <ligand>
        <name>substrate</name>
    </ligand>
</feature>
<feature type="binding site" evidence="6">
    <location>
        <position position="160"/>
    </location>
    <ligand>
        <name>substrate</name>
    </ligand>
</feature>
<evidence type="ECO:0000256" key="2">
    <source>
        <dbReference type="ARBA" id="ARBA00022723"/>
    </source>
</evidence>
<dbReference type="SFLD" id="SFLDF00009">
    <property type="entry name" value="o-succinylbenzoate_synthase"/>
    <property type="match status" value="1"/>
</dbReference>
<feature type="domain" description="Mandelate racemase/muconate lactonizing enzyme C-terminal" evidence="9">
    <location>
        <begin position="141"/>
        <end position="239"/>
    </location>
</feature>
<feature type="binding site" evidence="6">
    <location>
        <position position="320"/>
    </location>
    <ligand>
        <name>substrate</name>
    </ligand>
</feature>
<dbReference type="InterPro" id="IPR013341">
    <property type="entry name" value="Mandelate_racemase_N_dom"/>
</dbReference>
<evidence type="ECO:0000256" key="3">
    <source>
        <dbReference type="ARBA" id="ARBA00022842"/>
    </source>
</evidence>
<feature type="binding site" evidence="7">
    <location>
        <position position="243"/>
    </location>
    <ligand>
        <name>Mg(2+)</name>
        <dbReference type="ChEBI" id="CHEBI:18420"/>
    </ligand>
</feature>
<dbReference type="PANTHER" id="PTHR48073">
    <property type="entry name" value="O-SUCCINYLBENZOATE SYNTHASE-RELATED"/>
    <property type="match status" value="1"/>
</dbReference>
<feature type="binding site" evidence="6">
    <location>
        <position position="24"/>
    </location>
    <ligand>
        <name>substrate</name>
    </ligand>
</feature>
<feature type="binding site" evidence="6">
    <location>
        <position position="135"/>
    </location>
    <ligand>
        <name>substrate</name>
    </ligand>
</feature>
<dbReference type="PANTHER" id="PTHR48073:SF2">
    <property type="entry name" value="O-SUCCINYLBENZOATE SYNTHASE"/>
    <property type="match status" value="1"/>
</dbReference>
<feature type="active site" description="Proton acceptor; specific for (R)-substrate epimerization" evidence="5">
    <location>
        <position position="162"/>
    </location>
</feature>
<organism evidence="10 11">
    <name type="scientific">Stackebrandtia albiflava</name>
    <dbReference type="NCBI Taxonomy" id="406432"/>
    <lineage>
        <taxon>Bacteria</taxon>
        <taxon>Bacillati</taxon>
        <taxon>Actinomycetota</taxon>
        <taxon>Actinomycetes</taxon>
        <taxon>Glycomycetales</taxon>
        <taxon>Glycomycetaceae</taxon>
        <taxon>Stackebrandtia</taxon>
    </lineage>
</organism>
<feature type="binding site" evidence="7">
    <location>
        <position position="190"/>
    </location>
    <ligand>
        <name>Mg(2+)</name>
        <dbReference type="ChEBI" id="CHEBI:18420"/>
    </ligand>
</feature>
<dbReference type="CDD" id="cd03319">
    <property type="entry name" value="L-Ala-DL-Glu_epimerase"/>
    <property type="match status" value="1"/>
</dbReference>
<keyword evidence="2 7" id="KW-0479">Metal-binding</keyword>
<keyword evidence="11" id="KW-1185">Reference proteome</keyword>
<proteinExistence type="inferred from homology"/>
<feature type="binding site" evidence="6">
    <location>
        <position position="322"/>
    </location>
    <ligand>
        <name>substrate</name>
    </ligand>
</feature>
<dbReference type="InterPro" id="IPR034603">
    <property type="entry name" value="Dipeptide_epimerase"/>
</dbReference>
<sequence>MSISEVTAQVVTAPLHTEFVTALRRTSAVETVLVTITDSEGVSGHGEAPQTWRITGQSLAGAHACVTGPLRDVLLGRDPMDLHHALDAVDAAVIGNSAAKAAVDVALHDLWARRLDRPLAAALGGTATRVPTVVTLAAGEAADMARAAAARVAEGFTALKVKVGLDPAGDLARLSAVREAVGDAVSVRVDANQGWTAKEAVRIISGMERAGLGIELVEQPVVAHDLAGMAHVTASVDTVILADESVHGVRDLSAVIEARAADAVNVKLAKCGGIRAAGTQLELARAHGLSTTVGSMMEGPVGVAAIASLAAAHGVDVTADLDAAWWLSQTPPGLRYADGSLHLDTGPGLGRVTFSPQTDSVRRAEGATGS</sequence>
<accession>A0A562VD16</accession>
<evidence type="ECO:0000256" key="5">
    <source>
        <dbReference type="PIRSR" id="PIRSR634603-1"/>
    </source>
</evidence>
<name>A0A562VD16_9ACTN</name>
<comment type="caution">
    <text evidence="10">The sequence shown here is derived from an EMBL/GenBank/DDBJ whole genome shotgun (WGS) entry which is preliminary data.</text>
</comment>
<evidence type="ECO:0000256" key="1">
    <source>
        <dbReference type="ARBA" id="ARBA00008031"/>
    </source>
</evidence>
<dbReference type="SUPFAM" id="SSF54826">
    <property type="entry name" value="Enolase N-terminal domain-like"/>
    <property type="match status" value="1"/>
</dbReference>
<evidence type="ECO:0000256" key="4">
    <source>
        <dbReference type="ARBA" id="ARBA00023235"/>
    </source>
</evidence>
<dbReference type="Gene3D" id="3.20.20.120">
    <property type="entry name" value="Enolase-like C-terminal domain"/>
    <property type="match status" value="1"/>
</dbReference>
<dbReference type="OrthoDB" id="9774531at2"/>
<feature type="binding site" evidence="7">
    <location>
        <position position="218"/>
    </location>
    <ligand>
        <name>Mg(2+)</name>
        <dbReference type="ChEBI" id="CHEBI:18420"/>
    </ligand>
</feature>
<evidence type="ECO:0000313" key="11">
    <source>
        <dbReference type="Proteomes" id="UP000321617"/>
    </source>
</evidence>
<evidence type="ECO:0000256" key="7">
    <source>
        <dbReference type="PIRSR" id="PIRSR634603-3"/>
    </source>
</evidence>